<comment type="caution">
    <text evidence="5">The sequence shown here is derived from an EMBL/GenBank/DDBJ whole genome shotgun (WGS) entry which is preliminary data.</text>
</comment>
<dbReference type="SUPFAM" id="SSF54637">
    <property type="entry name" value="Thioesterase/thiol ester dehydrase-isomerase"/>
    <property type="match status" value="1"/>
</dbReference>
<evidence type="ECO:0000256" key="1">
    <source>
        <dbReference type="ARBA" id="ARBA00010458"/>
    </source>
</evidence>
<reference evidence="5" key="1">
    <citation type="submission" date="2022-12" db="EMBL/GenBank/DDBJ databases">
        <title>Paracoccus sp. EF6 isolated from a lake water.</title>
        <authorList>
            <person name="Liu H."/>
        </authorList>
    </citation>
    <scope>NUCLEOTIDE SEQUENCE</scope>
    <source>
        <strain evidence="5">EF6</strain>
    </source>
</reference>
<evidence type="ECO:0000313" key="5">
    <source>
        <dbReference type="EMBL" id="MCZ0960757.1"/>
    </source>
</evidence>
<dbReference type="PANTHER" id="PTHR11049:SF5">
    <property type="entry name" value="ACYL-COA THIOESTER HYDROLASE YCIA"/>
    <property type="match status" value="1"/>
</dbReference>
<evidence type="ECO:0000313" key="6">
    <source>
        <dbReference type="Proteomes" id="UP001149822"/>
    </source>
</evidence>
<dbReference type="PROSITE" id="PS51770">
    <property type="entry name" value="HOTDOG_ACOT"/>
    <property type="match status" value="1"/>
</dbReference>
<comment type="similarity">
    <text evidence="1">Belongs to the acyl coenzyme A hydrolase family.</text>
</comment>
<protein>
    <recommendedName>
        <fullName evidence="4">HotDog ACOT-type domain-containing protein</fullName>
    </recommendedName>
</protein>
<evidence type="ECO:0000256" key="3">
    <source>
        <dbReference type="PROSITE-ProRule" id="PRU01106"/>
    </source>
</evidence>
<keyword evidence="6" id="KW-1185">Reference proteome</keyword>
<evidence type="ECO:0000259" key="4">
    <source>
        <dbReference type="PROSITE" id="PS51770"/>
    </source>
</evidence>
<dbReference type="InterPro" id="IPR033120">
    <property type="entry name" value="HOTDOG_ACOT"/>
</dbReference>
<keyword evidence="2 3" id="KW-0378">Hydrolase</keyword>
<dbReference type="InterPro" id="IPR029069">
    <property type="entry name" value="HotDog_dom_sf"/>
</dbReference>
<proteinExistence type="inferred from homology"/>
<gene>
    <name evidence="5" type="ORF">OU682_03875</name>
</gene>
<dbReference type="PANTHER" id="PTHR11049">
    <property type="entry name" value="ACYL COENZYME A THIOESTER HYDROLASE"/>
    <property type="match status" value="1"/>
</dbReference>
<dbReference type="InterPro" id="IPR006683">
    <property type="entry name" value="Thioestr_dom"/>
</dbReference>
<dbReference type="Gene3D" id="3.10.129.10">
    <property type="entry name" value="Hotdog Thioesterase"/>
    <property type="match status" value="1"/>
</dbReference>
<feature type="domain" description="HotDog ACOT-type" evidence="4">
    <location>
        <begin position="7"/>
        <end position="116"/>
    </location>
</feature>
<evidence type="ECO:0000256" key="2">
    <source>
        <dbReference type="ARBA" id="ARBA00022801"/>
    </source>
</evidence>
<dbReference type="EMBL" id="JAPTYD010000003">
    <property type="protein sequence ID" value="MCZ0960757.1"/>
    <property type="molecule type" value="Genomic_DNA"/>
</dbReference>
<dbReference type="InterPro" id="IPR040170">
    <property type="entry name" value="Cytosol_ACT"/>
</dbReference>
<dbReference type="CDD" id="cd03442">
    <property type="entry name" value="BFIT_BACH"/>
    <property type="match status" value="1"/>
</dbReference>
<dbReference type="RefSeq" id="WP_268940757.1">
    <property type="nucleotide sequence ID" value="NZ_JAPTYD010000003.1"/>
</dbReference>
<organism evidence="5 6">
    <name type="scientific">Paracoccus benzoatiresistens</name>
    <dbReference type="NCBI Taxonomy" id="2997341"/>
    <lineage>
        <taxon>Bacteria</taxon>
        <taxon>Pseudomonadati</taxon>
        <taxon>Pseudomonadota</taxon>
        <taxon>Alphaproteobacteria</taxon>
        <taxon>Rhodobacterales</taxon>
        <taxon>Paracoccaceae</taxon>
        <taxon>Paracoccus</taxon>
    </lineage>
</organism>
<sequence length="124" mass="12902">MSDWPTPDDRPVILTVARPGDAAFGTTVFGGWIMAQFDHAAGRAGRGVAGACLIRAVQEMVFHAPLTVGSDFAVHAREVGRGRTSFTLELAGIADPDGARIPVATARFIMVAIDDAGSPRALAA</sequence>
<name>A0ABT4J0W7_9RHOB</name>
<accession>A0ABT4J0W7</accession>
<dbReference type="Proteomes" id="UP001149822">
    <property type="component" value="Unassembled WGS sequence"/>
</dbReference>
<dbReference type="Pfam" id="PF03061">
    <property type="entry name" value="4HBT"/>
    <property type="match status" value="1"/>
</dbReference>